<gene>
    <name evidence="1" type="ORF">AS030_04450</name>
</gene>
<keyword evidence="2" id="KW-1185">Reference proteome</keyword>
<protein>
    <submittedName>
        <fullName evidence="1">Uncharacterized protein</fullName>
    </submittedName>
</protein>
<evidence type="ECO:0000313" key="1">
    <source>
        <dbReference type="EMBL" id="KSU84784.1"/>
    </source>
</evidence>
<accession>A0A0V8JDR1</accession>
<organism evidence="1 2">
    <name type="scientific">Fictibacillus enclensis</name>
    <dbReference type="NCBI Taxonomy" id="1017270"/>
    <lineage>
        <taxon>Bacteria</taxon>
        <taxon>Bacillati</taxon>
        <taxon>Bacillota</taxon>
        <taxon>Bacilli</taxon>
        <taxon>Bacillales</taxon>
        <taxon>Fictibacillaceae</taxon>
        <taxon>Fictibacillus</taxon>
    </lineage>
</organism>
<dbReference type="InterPro" id="IPR058600">
    <property type="entry name" value="YhjD-like"/>
</dbReference>
<proteinExistence type="predicted"/>
<sequence length="122" mass="14617">MLYGDETDRVLVDKYIMYPMLLTIFNRDLKVIAQSPFKLRQPYITLVENVMNAISFELRDVKKEMLQRKIKVADGRPVDDMTEYQIFIRGYQEVMRFPNVHLRNKAELLMKHFLFGTLVERK</sequence>
<dbReference type="RefSeq" id="WP_061968846.1">
    <property type="nucleotide sequence ID" value="NZ_FMAV01000001.1"/>
</dbReference>
<dbReference type="Pfam" id="PF26325">
    <property type="entry name" value="YhjD"/>
    <property type="match status" value="1"/>
</dbReference>
<dbReference type="OrthoDB" id="2988956at2"/>
<dbReference type="AlphaFoldDB" id="A0A0V8JDR1"/>
<name>A0A0V8JDR1_9BACL</name>
<dbReference type="Proteomes" id="UP000054099">
    <property type="component" value="Unassembled WGS sequence"/>
</dbReference>
<comment type="caution">
    <text evidence="1">The sequence shown here is derived from an EMBL/GenBank/DDBJ whole genome shotgun (WGS) entry which is preliminary data.</text>
</comment>
<evidence type="ECO:0000313" key="2">
    <source>
        <dbReference type="Proteomes" id="UP000054099"/>
    </source>
</evidence>
<reference evidence="1 2" key="1">
    <citation type="journal article" date="2014" name="Antonie Van Leeuwenhoek">
        <title>Fictibacillus enclensis sp. nov., isolated from marine sediment.</title>
        <authorList>
            <person name="Dastager S.G."/>
            <person name="Mawlankar R."/>
            <person name="Srinivasan K."/>
            <person name="Tang S.K."/>
            <person name="Lee J.C."/>
            <person name="Ramana V.V."/>
            <person name="Shouche Y.S."/>
        </authorList>
    </citation>
    <scope>NUCLEOTIDE SEQUENCE [LARGE SCALE GENOMIC DNA]</scope>
    <source>
        <strain evidence="1 2">NIO-1003</strain>
    </source>
</reference>
<dbReference type="EMBL" id="LNQN01000001">
    <property type="protein sequence ID" value="KSU84784.1"/>
    <property type="molecule type" value="Genomic_DNA"/>
</dbReference>